<dbReference type="Proteomes" id="UP000828390">
    <property type="component" value="Unassembled WGS sequence"/>
</dbReference>
<evidence type="ECO:0000256" key="1">
    <source>
        <dbReference type="SAM" id="MobiDB-lite"/>
    </source>
</evidence>
<evidence type="ECO:0000313" key="3">
    <source>
        <dbReference type="Proteomes" id="UP000828390"/>
    </source>
</evidence>
<feature type="region of interest" description="Disordered" evidence="1">
    <location>
        <begin position="1"/>
        <end position="21"/>
    </location>
</feature>
<reference evidence="2" key="2">
    <citation type="submission" date="2020-11" db="EMBL/GenBank/DDBJ databases">
        <authorList>
            <person name="McCartney M.A."/>
            <person name="Auch B."/>
            <person name="Kono T."/>
            <person name="Mallez S."/>
            <person name="Becker A."/>
            <person name="Gohl D.M."/>
            <person name="Silverstein K.A.T."/>
            <person name="Koren S."/>
            <person name="Bechman K.B."/>
            <person name="Herman A."/>
            <person name="Abrahante J.E."/>
            <person name="Garbe J."/>
        </authorList>
    </citation>
    <scope>NUCLEOTIDE SEQUENCE</scope>
    <source>
        <strain evidence="2">Duluth1</strain>
        <tissue evidence="2">Whole animal</tissue>
    </source>
</reference>
<evidence type="ECO:0000313" key="2">
    <source>
        <dbReference type="EMBL" id="KAH3861934.1"/>
    </source>
</evidence>
<dbReference type="AlphaFoldDB" id="A0A9D4LQ81"/>
<proteinExistence type="predicted"/>
<gene>
    <name evidence="2" type="ORF">DPMN_024888</name>
</gene>
<name>A0A9D4LQ81_DREPO</name>
<keyword evidence="3" id="KW-1185">Reference proteome</keyword>
<organism evidence="2 3">
    <name type="scientific">Dreissena polymorpha</name>
    <name type="common">Zebra mussel</name>
    <name type="synonym">Mytilus polymorpha</name>
    <dbReference type="NCBI Taxonomy" id="45954"/>
    <lineage>
        <taxon>Eukaryota</taxon>
        <taxon>Metazoa</taxon>
        <taxon>Spiralia</taxon>
        <taxon>Lophotrochozoa</taxon>
        <taxon>Mollusca</taxon>
        <taxon>Bivalvia</taxon>
        <taxon>Autobranchia</taxon>
        <taxon>Heteroconchia</taxon>
        <taxon>Euheterodonta</taxon>
        <taxon>Imparidentia</taxon>
        <taxon>Neoheterodontei</taxon>
        <taxon>Myida</taxon>
        <taxon>Dreissenoidea</taxon>
        <taxon>Dreissenidae</taxon>
        <taxon>Dreissena</taxon>
    </lineage>
</organism>
<sequence length="142" mass="15937">MLKLAQTDRPTDRPTDQQTGQKQYVPHYYNIVKIQLLTKFADTKCDRQTDRQTNKPSSPLFPRAGCPLPLTSRTQRSVSGWDMSSGGGSTWGSDADQDLTWWDTPTLKFGNCLVTSRAAIKVTQRKELEDLCQGSTNPITRS</sequence>
<comment type="caution">
    <text evidence="2">The sequence shown here is derived from an EMBL/GenBank/DDBJ whole genome shotgun (WGS) entry which is preliminary data.</text>
</comment>
<protein>
    <submittedName>
        <fullName evidence="2">Uncharacterized protein</fullName>
    </submittedName>
</protein>
<reference evidence="2" key="1">
    <citation type="journal article" date="2019" name="bioRxiv">
        <title>The Genome of the Zebra Mussel, Dreissena polymorpha: A Resource for Invasive Species Research.</title>
        <authorList>
            <person name="McCartney M.A."/>
            <person name="Auch B."/>
            <person name="Kono T."/>
            <person name="Mallez S."/>
            <person name="Zhang Y."/>
            <person name="Obille A."/>
            <person name="Becker A."/>
            <person name="Abrahante J.E."/>
            <person name="Garbe J."/>
            <person name="Badalamenti J.P."/>
            <person name="Herman A."/>
            <person name="Mangelson H."/>
            <person name="Liachko I."/>
            <person name="Sullivan S."/>
            <person name="Sone E.D."/>
            <person name="Koren S."/>
            <person name="Silverstein K.A.T."/>
            <person name="Beckman K.B."/>
            <person name="Gohl D.M."/>
        </authorList>
    </citation>
    <scope>NUCLEOTIDE SEQUENCE</scope>
    <source>
        <strain evidence="2">Duluth1</strain>
        <tissue evidence="2">Whole animal</tissue>
    </source>
</reference>
<feature type="region of interest" description="Disordered" evidence="1">
    <location>
        <begin position="45"/>
        <end position="89"/>
    </location>
</feature>
<accession>A0A9D4LQ81</accession>
<dbReference type="EMBL" id="JAIWYP010000002">
    <property type="protein sequence ID" value="KAH3861934.1"/>
    <property type="molecule type" value="Genomic_DNA"/>
</dbReference>